<evidence type="ECO:0000313" key="5">
    <source>
        <dbReference type="Proteomes" id="UP001623330"/>
    </source>
</evidence>
<keyword evidence="5" id="KW-1185">Reference proteome</keyword>
<gene>
    <name evidence="4" type="ORF">RNJ44_03645</name>
</gene>
<evidence type="ECO:0000256" key="1">
    <source>
        <dbReference type="ARBA" id="ARBA00022786"/>
    </source>
</evidence>
<feature type="region of interest" description="Disordered" evidence="2">
    <location>
        <begin position="1"/>
        <end position="32"/>
    </location>
</feature>
<dbReference type="Proteomes" id="UP001623330">
    <property type="component" value="Unassembled WGS sequence"/>
</dbReference>
<dbReference type="EMBL" id="JBEVYD010000004">
    <property type="protein sequence ID" value="KAL3233605.1"/>
    <property type="molecule type" value="Genomic_DNA"/>
</dbReference>
<evidence type="ECO:0000256" key="2">
    <source>
        <dbReference type="SAM" id="MobiDB-lite"/>
    </source>
</evidence>
<feature type="compositionally biased region" description="Basic and acidic residues" evidence="2">
    <location>
        <begin position="8"/>
        <end position="20"/>
    </location>
</feature>
<dbReference type="InterPro" id="IPR045464">
    <property type="entry name" value="Hrt3/FBXO9_C"/>
</dbReference>
<reference evidence="4 5" key="1">
    <citation type="submission" date="2024-05" db="EMBL/GenBank/DDBJ databases">
        <title>Long read based assembly of the Candida bracarensis genome reveals expanded adhesin content.</title>
        <authorList>
            <person name="Marcet-Houben M."/>
            <person name="Ksiezopolska E."/>
            <person name="Gabaldon T."/>
        </authorList>
    </citation>
    <scope>NUCLEOTIDE SEQUENCE [LARGE SCALE GENOMIC DNA]</scope>
    <source>
        <strain evidence="4 5">CBM6</strain>
    </source>
</reference>
<evidence type="ECO:0000259" key="3">
    <source>
        <dbReference type="Pfam" id="PF19270"/>
    </source>
</evidence>
<protein>
    <submittedName>
        <fullName evidence="4">F-box protein HRT3</fullName>
    </submittedName>
</protein>
<proteinExistence type="predicted"/>
<sequence length="351" mass="40865">MTTLQKQAKPELTPDDRMKEAMSLWEKGASKEQEGSLSDAIHYYRSALKVDHGVENMYRRKLFDEYKAQKQLEALRINDEGNASKKDVDGTDLSSSDNDVQLDPCWLLEMTPNDILLRIVEQVVFWSGESWVNLSLTCKAFNKLCFHNSHPFQTFADMIYKKQVYDRAELELNGIADISEVESKIWGNDKLKMLTERPFIKFQGLYISVVNVLRLGANDEGSLSLQKPIQILTYYRYFRFYKDGTCLRLLTTDEPSVIVKHFSKANKPKGSEVCQWAIGIDYNFGVLNIRRSNDKYDFHEQFIIKNRGRRKHHQLEWVKSVAVDREGTILENSLKNERSFNFSRVKSYKVE</sequence>
<dbReference type="PANTHER" id="PTHR12874:SF9">
    <property type="entry name" value="F-BOX ONLY PROTEIN 48"/>
    <property type="match status" value="1"/>
</dbReference>
<comment type="caution">
    <text evidence="4">The sequence shown here is derived from an EMBL/GenBank/DDBJ whole genome shotgun (WGS) entry which is preliminary data.</text>
</comment>
<dbReference type="Pfam" id="PF19270">
    <property type="entry name" value="FBO_C"/>
    <property type="match status" value="1"/>
</dbReference>
<evidence type="ECO:0000313" key="4">
    <source>
        <dbReference type="EMBL" id="KAL3233605.1"/>
    </source>
</evidence>
<dbReference type="PANTHER" id="PTHR12874">
    <property type="entry name" value="F-BOX ONLY PROTEIN 48-RELATED"/>
    <property type="match status" value="1"/>
</dbReference>
<name>A0ABR4NXI5_9SACH</name>
<keyword evidence="1" id="KW-0833">Ubl conjugation pathway</keyword>
<accession>A0ABR4NXI5</accession>
<organism evidence="4 5">
    <name type="scientific">Nakaseomyces bracarensis</name>
    <dbReference type="NCBI Taxonomy" id="273131"/>
    <lineage>
        <taxon>Eukaryota</taxon>
        <taxon>Fungi</taxon>
        <taxon>Dikarya</taxon>
        <taxon>Ascomycota</taxon>
        <taxon>Saccharomycotina</taxon>
        <taxon>Saccharomycetes</taxon>
        <taxon>Saccharomycetales</taxon>
        <taxon>Saccharomycetaceae</taxon>
        <taxon>Nakaseomyces</taxon>
    </lineage>
</organism>
<feature type="domain" description="F-box protein Hrt3/FBXO9 C-terminal" evidence="3">
    <location>
        <begin position="192"/>
        <end position="269"/>
    </location>
</feature>